<sequence length="479" mass="52951">MSAADGSEASGAGGDAGTEPKSDEEERYRLKIVVLQEYFDAVALQTIRIRERIYQVKKQCRRLEVMKRVALNMLHQNTGTFDIPPLEIVDEDPAPSFLESVHRQQQVPVEPPRKKSKRPSRIKGDGKLTPEEEERAKQKICSIIDSVYSETAKRMDECERAGTSSMASEKTDDDGYQASTSSAHFNGHSEPLYCAEVKDEESSMTSYSGDQPLDLNQSVPVTTQSITYHNMSTALYDGMVGYGGVSGQEQFEINQFHTPLDEIEPMNVTVETRPYIEGTNEPTSDGQLPVASNAVDYASIPTTSVASSYNENLNPAGVLNYAEMGTAVQPTNFPVISSAETLNYFSKSARRNDEMNRTLVGVDSPTVANDVTDVTQQKDIQPVVKEPSKQVNPSKVSNNGLPPPNFIPYRMITVENPKAIEVITIDSSGDEVAPIKAPPKRRRKYKYVVESVLDNVPYTFRQAESDDDEAVEKQSAPTK</sequence>
<dbReference type="AlphaFoldDB" id="A0A0N4YGX8"/>
<feature type="region of interest" description="Disordered" evidence="1">
    <location>
        <begin position="159"/>
        <end position="184"/>
    </location>
</feature>
<evidence type="ECO:0000313" key="4">
    <source>
        <dbReference type="WBParaSite" id="NBR_0001608301-mRNA-1"/>
    </source>
</evidence>
<accession>A0A0N4YGX8</accession>
<dbReference type="OMA" id="YQVKKQC"/>
<feature type="region of interest" description="Disordered" evidence="1">
    <location>
        <begin position="460"/>
        <end position="479"/>
    </location>
</feature>
<feature type="compositionally biased region" description="Low complexity" evidence="1">
    <location>
        <begin position="1"/>
        <end position="10"/>
    </location>
</feature>
<feature type="region of interest" description="Disordered" evidence="1">
    <location>
        <begin position="101"/>
        <end position="134"/>
    </location>
</feature>
<feature type="compositionally biased region" description="Basic and acidic residues" evidence="1">
    <location>
        <begin position="122"/>
        <end position="134"/>
    </location>
</feature>
<dbReference type="Proteomes" id="UP000271162">
    <property type="component" value="Unassembled WGS sequence"/>
</dbReference>
<reference evidence="2 3" key="2">
    <citation type="submission" date="2018-11" db="EMBL/GenBank/DDBJ databases">
        <authorList>
            <consortium name="Pathogen Informatics"/>
        </authorList>
    </citation>
    <scope>NUCLEOTIDE SEQUENCE [LARGE SCALE GENOMIC DNA]</scope>
</reference>
<dbReference type="WBParaSite" id="NBR_0001608301-mRNA-1">
    <property type="protein sequence ID" value="NBR_0001608301-mRNA-1"/>
    <property type="gene ID" value="NBR_0001608301"/>
</dbReference>
<dbReference type="STRING" id="27835.A0A0N4YGX8"/>
<proteinExistence type="predicted"/>
<dbReference type="EMBL" id="UYSL01022028">
    <property type="protein sequence ID" value="VDL79678.1"/>
    <property type="molecule type" value="Genomic_DNA"/>
</dbReference>
<name>A0A0N4YGX8_NIPBR</name>
<protein>
    <submittedName>
        <fullName evidence="4">Titin</fullName>
    </submittedName>
</protein>
<keyword evidence="3" id="KW-1185">Reference proteome</keyword>
<evidence type="ECO:0000313" key="2">
    <source>
        <dbReference type="EMBL" id="VDL79678.1"/>
    </source>
</evidence>
<gene>
    <name evidence="2" type="ORF">NBR_LOCUS16084</name>
</gene>
<organism evidence="4">
    <name type="scientific">Nippostrongylus brasiliensis</name>
    <name type="common">Rat hookworm</name>
    <dbReference type="NCBI Taxonomy" id="27835"/>
    <lineage>
        <taxon>Eukaryota</taxon>
        <taxon>Metazoa</taxon>
        <taxon>Ecdysozoa</taxon>
        <taxon>Nematoda</taxon>
        <taxon>Chromadorea</taxon>
        <taxon>Rhabditida</taxon>
        <taxon>Rhabditina</taxon>
        <taxon>Rhabditomorpha</taxon>
        <taxon>Strongyloidea</taxon>
        <taxon>Heligmosomidae</taxon>
        <taxon>Nippostrongylus</taxon>
    </lineage>
</organism>
<reference evidence="4" key="1">
    <citation type="submission" date="2017-02" db="UniProtKB">
        <authorList>
            <consortium name="WormBaseParasite"/>
        </authorList>
    </citation>
    <scope>IDENTIFICATION</scope>
</reference>
<evidence type="ECO:0000313" key="3">
    <source>
        <dbReference type="Proteomes" id="UP000271162"/>
    </source>
</evidence>
<feature type="region of interest" description="Disordered" evidence="1">
    <location>
        <begin position="1"/>
        <end position="25"/>
    </location>
</feature>
<evidence type="ECO:0000256" key="1">
    <source>
        <dbReference type="SAM" id="MobiDB-lite"/>
    </source>
</evidence>